<dbReference type="InterPro" id="IPR023753">
    <property type="entry name" value="FAD/NAD-binding_dom"/>
</dbReference>
<dbReference type="InterPro" id="IPR052541">
    <property type="entry name" value="SQRD"/>
</dbReference>
<dbReference type="Gene3D" id="3.50.50.100">
    <property type="match status" value="1"/>
</dbReference>
<dbReference type="SUPFAM" id="SSF51905">
    <property type="entry name" value="FAD/NAD(P)-binding domain"/>
    <property type="match status" value="1"/>
</dbReference>
<proteinExistence type="predicted"/>
<evidence type="ECO:0000259" key="1">
    <source>
        <dbReference type="Pfam" id="PF07992"/>
    </source>
</evidence>
<name>A0A6J7JK70_9ZZZZ</name>
<reference evidence="2" key="1">
    <citation type="submission" date="2020-05" db="EMBL/GenBank/DDBJ databases">
        <authorList>
            <person name="Chiriac C."/>
            <person name="Salcher M."/>
            <person name="Ghai R."/>
            <person name="Kavagutti S V."/>
        </authorList>
    </citation>
    <scope>NUCLEOTIDE SEQUENCE</scope>
</reference>
<dbReference type="PANTHER" id="PTHR43755:SF1">
    <property type="entry name" value="FAD-DEPENDENT PYRIDINE NUCLEOTIDE-DISULPHIDE OXIDOREDUCTASE"/>
    <property type="match status" value="1"/>
</dbReference>
<dbReference type="EMBL" id="CAFBMX010000015">
    <property type="protein sequence ID" value="CAB4943978.1"/>
    <property type="molecule type" value="Genomic_DNA"/>
</dbReference>
<dbReference type="Pfam" id="PF07992">
    <property type="entry name" value="Pyr_redox_2"/>
    <property type="match status" value="1"/>
</dbReference>
<gene>
    <name evidence="2" type="ORF">UFOPK3674_01995</name>
</gene>
<dbReference type="GO" id="GO:0016491">
    <property type="term" value="F:oxidoreductase activity"/>
    <property type="evidence" value="ECO:0007669"/>
    <property type="project" value="InterPro"/>
</dbReference>
<feature type="domain" description="FAD/NAD(P)-binding" evidence="1">
    <location>
        <begin position="2"/>
        <end position="192"/>
    </location>
</feature>
<accession>A0A6J7JK70</accession>
<protein>
    <submittedName>
        <fullName evidence="2">Unannotated protein</fullName>
    </submittedName>
</protein>
<dbReference type="InterPro" id="IPR036188">
    <property type="entry name" value="FAD/NAD-bd_sf"/>
</dbReference>
<dbReference type="PANTHER" id="PTHR43755">
    <property type="match status" value="1"/>
</dbReference>
<organism evidence="2">
    <name type="scientific">freshwater metagenome</name>
    <dbReference type="NCBI Taxonomy" id="449393"/>
    <lineage>
        <taxon>unclassified sequences</taxon>
        <taxon>metagenomes</taxon>
        <taxon>ecological metagenomes</taxon>
    </lineage>
</organism>
<evidence type="ECO:0000313" key="2">
    <source>
        <dbReference type="EMBL" id="CAB4943978.1"/>
    </source>
</evidence>
<dbReference type="AlphaFoldDB" id="A0A6J7JK70"/>
<sequence length="283" mass="29681">MVVALGAALFPQATPGLLEGGHEFYTNAGAFAAREVLETFAGGNVVIGVASAPYKCVPAPSETAMLVHDLLKERGLLDRSTVTLLLPLPRPVPPAPDASAAILAAFAERGIAFRPDSPVASLDPERKVVVVGDGEEIPYDLFLGVPVHAAPAVLQDAGMCVDGYVPVDPLTMETQFPGVYAVGDVAATGTPKAGVFSEGQAIVAAQRIIATLRGEEPSAEYDGRGTCYVEFGHDEVARIDIRFAAGEPPTGSLVGPSPEVTQDKAEFGRSRVKRWFGRDWTGV</sequence>